<accession>A0A1I1UJF8</accession>
<evidence type="ECO:0000313" key="2">
    <source>
        <dbReference type="Proteomes" id="UP000198862"/>
    </source>
</evidence>
<dbReference type="OrthoDB" id="9769308at2"/>
<sequence>MKITRRKFITYLGITPILGTNYISFSQALSMPLNYAWSAGPELGIPIQEIYPTVFGGEIFVGGGFVPDVNAIFYGLSPTTKIFIYNPITQNWRTGSTLPEARHHLGMVSNSKYLYGIGGFYGAKGNAWQIKETVFRLTTKNSEWVAGPSLPIPMAESTYASIRENIHVVGGKTLDLNSNKNVDVANHFMLVDNEKWETAAPSSVSRNSAASAVLNEKLFVIGGRKSGKLSKNLGHAEVYNENTDKWESIAPLPVSLAGIAATVLNGKIVVTGGEAFGPNGNWKTGRASQQVWCYDPIRDSWKREGDMPEARHGHGSVTIDDAMYIIGGGSKVGPQGTVASLLVLKK</sequence>
<evidence type="ECO:0000313" key="1">
    <source>
        <dbReference type="EMBL" id="SFD70725.1"/>
    </source>
</evidence>
<dbReference type="PANTHER" id="PTHR46375:SF3">
    <property type="entry name" value="KELCH REPEAT AND BTB DOMAIN-CONTAINING PROTEIN 13"/>
    <property type="match status" value="1"/>
</dbReference>
<protein>
    <submittedName>
        <fullName evidence="1">N-acetylneuraminic acid mutarotase</fullName>
    </submittedName>
</protein>
<dbReference type="SUPFAM" id="SSF117281">
    <property type="entry name" value="Kelch motif"/>
    <property type="match status" value="2"/>
</dbReference>
<dbReference type="PANTHER" id="PTHR46375">
    <property type="entry name" value="KELCH REPEAT AND BTB DOMAIN-CONTAINING PROTEIN 13-RELATED"/>
    <property type="match status" value="1"/>
</dbReference>
<dbReference type="Proteomes" id="UP000198862">
    <property type="component" value="Unassembled WGS sequence"/>
</dbReference>
<dbReference type="InterPro" id="IPR052392">
    <property type="entry name" value="Kelch-BTB_domain-containing"/>
</dbReference>
<proteinExistence type="predicted"/>
<dbReference type="InterPro" id="IPR006652">
    <property type="entry name" value="Kelch_1"/>
</dbReference>
<dbReference type="Gene3D" id="2.120.10.80">
    <property type="entry name" value="Kelch-type beta propeller"/>
    <property type="match status" value="2"/>
</dbReference>
<keyword evidence="2" id="KW-1185">Reference proteome</keyword>
<dbReference type="STRING" id="1123010.SAMN02745724_05250"/>
<dbReference type="RefSeq" id="WP_091991705.1">
    <property type="nucleotide sequence ID" value="NZ_FOLO01000090.1"/>
</dbReference>
<dbReference type="EMBL" id="FOLO01000090">
    <property type="protein sequence ID" value="SFD70725.1"/>
    <property type="molecule type" value="Genomic_DNA"/>
</dbReference>
<gene>
    <name evidence="1" type="ORF">SAMN02745724_05250</name>
</gene>
<dbReference type="SMART" id="SM00612">
    <property type="entry name" value="Kelch"/>
    <property type="match status" value="5"/>
</dbReference>
<dbReference type="InterPro" id="IPR015915">
    <property type="entry name" value="Kelch-typ_b-propeller"/>
</dbReference>
<organism evidence="1 2">
    <name type="scientific">Pseudoalteromonas denitrificans DSM 6059</name>
    <dbReference type="NCBI Taxonomy" id="1123010"/>
    <lineage>
        <taxon>Bacteria</taxon>
        <taxon>Pseudomonadati</taxon>
        <taxon>Pseudomonadota</taxon>
        <taxon>Gammaproteobacteria</taxon>
        <taxon>Alteromonadales</taxon>
        <taxon>Pseudoalteromonadaceae</taxon>
        <taxon>Pseudoalteromonas</taxon>
    </lineage>
</organism>
<dbReference type="AlphaFoldDB" id="A0A1I1UJF8"/>
<name>A0A1I1UJF8_9GAMM</name>
<reference evidence="1 2" key="1">
    <citation type="submission" date="2016-10" db="EMBL/GenBank/DDBJ databases">
        <authorList>
            <person name="de Groot N.N."/>
        </authorList>
    </citation>
    <scope>NUCLEOTIDE SEQUENCE [LARGE SCALE GENOMIC DNA]</scope>
    <source>
        <strain evidence="1 2">DSM 6059</strain>
    </source>
</reference>
<dbReference type="Pfam" id="PF24681">
    <property type="entry name" value="Kelch_KLHDC2_KLHL20_DRC7"/>
    <property type="match status" value="1"/>
</dbReference>